<dbReference type="PANTHER" id="PTHR42920:SF5">
    <property type="entry name" value="EAMA DOMAIN-CONTAINING PROTEIN"/>
    <property type="match status" value="1"/>
</dbReference>
<organism evidence="9 10">
    <name type="scientific">Thermophilibacter immobilis</name>
    <dbReference type="NCBI Taxonomy" id="2779519"/>
    <lineage>
        <taxon>Bacteria</taxon>
        <taxon>Bacillati</taxon>
        <taxon>Actinomycetota</taxon>
        <taxon>Coriobacteriia</taxon>
        <taxon>Coriobacteriales</taxon>
        <taxon>Atopobiaceae</taxon>
        <taxon>Thermophilibacter</taxon>
    </lineage>
</organism>
<dbReference type="RefSeq" id="WP_194372217.1">
    <property type="nucleotide sequence ID" value="NZ_CP063767.1"/>
</dbReference>
<dbReference type="InterPro" id="IPR051258">
    <property type="entry name" value="Diverse_Substrate_Transporter"/>
</dbReference>
<feature type="transmembrane region" description="Helical" evidence="7">
    <location>
        <begin position="156"/>
        <end position="175"/>
    </location>
</feature>
<evidence type="ECO:0000259" key="8">
    <source>
        <dbReference type="Pfam" id="PF00892"/>
    </source>
</evidence>
<dbReference type="GO" id="GO:0005886">
    <property type="term" value="C:plasma membrane"/>
    <property type="evidence" value="ECO:0007669"/>
    <property type="project" value="UniProtKB-SubCell"/>
</dbReference>
<dbReference type="InterPro" id="IPR000620">
    <property type="entry name" value="EamA_dom"/>
</dbReference>
<accession>A0A7S7RV58</accession>
<comment type="similarity">
    <text evidence="2">Belongs to the EamA transporter family.</text>
</comment>
<keyword evidence="4 7" id="KW-0812">Transmembrane</keyword>
<dbReference type="AlphaFoldDB" id="A0A7S7RV58"/>
<reference evidence="9 10" key="1">
    <citation type="submission" date="2020-10" db="EMBL/GenBank/DDBJ databases">
        <title>Olsenella immobilis sp.nov., isolated from the mud in a fermentation cellar used for the production of Chinese strong-flavoured liquor.</title>
        <authorList>
            <person name="Lu L."/>
        </authorList>
    </citation>
    <scope>NUCLEOTIDE SEQUENCE [LARGE SCALE GENOMIC DNA]</scope>
    <source>
        <strain evidence="9 10">LZLJ-2</strain>
    </source>
</reference>
<proteinExistence type="inferred from homology"/>
<feature type="transmembrane region" description="Helical" evidence="7">
    <location>
        <begin position="70"/>
        <end position="88"/>
    </location>
</feature>
<feature type="transmembrane region" description="Helical" evidence="7">
    <location>
        <begin position="248"/>
        <end position="268"/>
    </location>
</feature>
<feature type="transmembrane region" description="Helical" evidence="7">
    <location>
        <begin position="215"/>
        <end position="236"/>
    </location>
</feature>
<gene>
    <name evidence="9" type="ORF">INP52_02775</name>
</gene>
<name>A0A7S7RV58_9ACTN</name>
<feature type="transmembrane region" description="Helical" evidence="7">
    <location>
        <begin position="125"/>
        <end position="144"/>
    </location>
</feature>
<evidence type="ECO:0000313" key="9">
    <source>
        <dbReference type="EMBL" id="QOY61142.1"/>
    </source>
</evidence>
<evidence type="ECO:0000256" key="3">
    <source>
        <dbReference type="ARBA" id="ARBA00022475"/>
    </source>
</evidence>
<keyword evidence="5 7" id="KW-1133">Transmembrane helix</keyword>
<protein>
    <submittedName>
        <fullName evidence="9">DMT family transporter</fullName>
    </submittedName>
</protein>
<dbReference type="Pfam" id="PF00892">
    <property type="entry name" value="EamA"/>
    <property type="match status" value="2"/>
</dbReference>
<feature type="domain" description="EamA" evidence="8">
    <location>
        <begin position="13"/>
        <end position="142"/>
    </location>
</feature>
<keyword evidence="6 7" id="KW-0472">Membrane</keyword>
<evidence type="ECO:0000256" key="2">
    <source>
        <dbReference type="ARBA" id="ARBA00007362"/>
    </source>
</evidence>
<evidence type="ECO:0000256" key="7">
    <source>
        <dbReference type="SAM" id="Phobius"/>
    </source>
</evidence>
<evidence type="ECO:0000256" key="4">
    <source>
        <dbReference type="ARBA" id="ARBA00022692"/>
    </source>
</evidence>
<dbReference type="KEGG" id="tio:INP52_02775"/>
<dbReference type="EMBL" id="CP063767">
    <property type="protein sequence ID" value="QOY61142.1"/>
    <property type="molecule type" value="Genomic_DNA"/>
</dbReference>
<feature type="transmembrane region" description="Helical" evidence="7">
    <location>
        <begin position="40"/>
        <end position="58"/>
    </location>
</feature>
<dbReference type="SUPFAM" id="SSF103481">
    <property type="entry name" value="Multidrug resistance efflux transporter EmrE"/>
    <property type="match status" value="2"/>
</dbReference>
<evidence type="ECO:0000256" key="6">
    <source>
        <dbReference type="ARBA" id="ARBA00023136"/>
    </source>
</evidence>
<evidence type="ECO:0000256" key="1">
    <source>
        <dbReference type="ARBA" id="ARBA00004651"/>
    </source>
</evidence>
<keyword evidence="10" id="KW-1185">Reference proteome</keyword>
<feature type="domain" description="EamA" evidence="8">
    <location>
        <begin position="153"/>
        <end position="288"/>
    </location>
</feature>
<dbReference type="PANTHER" id="PTHR42920">
    <property type="entry name" value="OS03G0707200 PROTEIN-RELATED"/>
    <property type="match status" value="1"/>
</dbReference>
<keyword evidence="3" id="KW-1003">Cell membrane</keyword>
<dbReference type="InterPro" id="IPR037185">
    <property type="entry name" value="EmrE-like"/>
</dbReference>
<comment type="subcellular location">
    <subcellularLocation>
        <location evidence="1">Cell membrane</location>
        <topology evidence="1">Multi-pass membrane protein</topology>
    </subcellularLocation>
</comment>
<feature type="transmembrane region" description="Helical" evidence="7">
    <location>
        <begin position="100"/>
        <end position="118"/>
    </location>
</feature>
<feature type="transmembrane region" description="Helical" evidence="7">
    <location>
        <begin position="182"/>
        <end position="203"/>
    </location>
</feature>
<sequence>MNIEKNIPEGFWKLCLALVAAIWGGSFVVIKGTLDAVSPAWLMAIRFLLATLAVGVLFRRRLRENLDGSHLVAGALLGVASGTAYVVQNLGLADTTPGRNAFLTATYCVMVPFINWVVSHVRPGAHSLVAAVLAVGGVGLIALGGDLSLTMSWGDWVTLASAVLFALHIVLVARFSSAHDVMTLTVVQLATSSALAVVVALALEPLPAASAFAEPGVWVSLAYLVLLSSCFCMVMQNVGQEHVPPAQAALLLSLESVFAVVASVIFYGEEVTPRLALSFATIFAAVLVSELGSSWPTRRRAWGDVVTGVDGRPA</sequence>
<evidence type="ECO:0000256" key="5">
    <source>
        <dbReference type="ARBA" id="ARBA00022989"/>
    </source>
</evidence>
<dbReference type="Proteomes" id="UP000593735">
    <property type="component" value="Chromosome"/>
</dbReference>
<feature type="transmembrane region" description="Helical" evidence="7">
    <location>
        <begin position="274"/>
        <end position="292"/>
    </location>
</feature>
<evidence type="ECO:0000313" key="10">
    <source>
        <dbReference type="Proteomes" id="UP000593735"/>
    </source>
</evidence>
<feature type="transmembrane region" description="Helical" evidence="7">
    <location>
        <begin position="12"/>
        <end position="34"/>
    </location>
</feature>